<gene>
    <name evidence="2" type="ORF">UMAG_03978</name>
</gene>
<proteinExistence type="predicted"/>
<dbReference type="OMA" id="RMESMVP"/>
<dbReference type="VEuPathDB" id="FungiDB:UMAG_03978"/>
<dbReference type="GeneID" id="23564288"/>
<dbReference type="AlphaFoldDB" id="A0A0D1C293"/>
<feature type="region of interest" description="Disordered" evidence="1">
    <location>
        <begin position="414"/>
        <end position="447"/>
    </location>
</feature>
<evidence type="ECO:0000256" key="1">
    <source>
        <dbReference type="SAM" id="MobiDB-lite"/>
    </source>
</evidence>
<reference evidence="2 3" key="1">
    <citation type="journal article" date="2006" name="Nature">
        <title>Insights from the genome of the biotrophic fungal plant pathogen Ustilago maydis.</title>
        <authorList>
            <person name="Kamper J."/>
            <person name="Kahmann R."/>
            <person name="Bolker M."/>
            <person name="Ma L.J."/>
            <person name="Brefort T."/>
            <person name="Saville B.J."/>
            <person name="Banuett F."/>
            <person name="Kronstad J.W."/>
            <person name="Gold S.E."/>
            <person name="Muller O."/>
            <person name="Perlin M.H."/>
            <person name="Wosten H.A."/>
            <person name="de Vries R."/>
            <person name="Ruiz-Herrera J."/>
            <person name="Reynaga-Pena C.G."/>
            <person name="Snetselaar K."/>
            <person name="McCann M."/>
            <person name="Perez-Martin J."/>
            <person name="Feldbrugge M."/>
            <person name="Basse C.W."/>
            <person name="Steinberg G."/>
            <person name="Ibeas J.I."/>
            <person name="Holloman W."/>
            <person name="Guzman P."/>
            <person name="Farman M."/>
            <person name="Stajich J.E."/>
            <person name="Sentandreu R."/>
            <person name="Gonzalez-Prieto J.M."/>
            <person name="Kennell J.C."/>
            <person name="Molina L."/>
            <person name="Schirawski J."/>
            <person name="Mendoza-Mendoza A."/>
            <person name="Greilinger D."/>
            <person name="Munch K."/>
            <person name="Rossel N."/>
            <person name="Scherer M."/>
            <person name="Vranes M."/>
            <person name="Ladendorf O."/>
            <person name="Vincon V."/>
            <person name="Fuchs U."/>
            <person name="Sandrock B."/>
            <person name="Meng S."/>
            <person name="Ho E.C."/>
            <person name="Cahill M.J."/>
            <person name="Boyce K.J."/>
            <person name="Klose J."/>
            <person name="Klosterman S.J."/>
            <person name="Deelstra H.J."/>
            <person name="Ortiz-Castellanos L."/>
            <person name="Li W."/>
            <person name="Sanchez-Alonso P."/>
            <person name="Schreier P.H."/>
            <person name="Hauser-Hahn I."/>
            <person name="Vaupel M."/>
            <person name="Koopmann E."/>
            <person name="Friedrich G."/>
            <person name="Voss H."/>
            <person name="Schluter T."/>
            <person name="Margolis J."/>
            <person name="Platt D."/>
            <person name="Swimmer C."/>
            <person name="Gnirke A."/>
            <person name="Chen F."/>
            <person name="Vysotskaia V."/>
            <person name="Mannhaupt G."/>
            <person name="Guldener U."/>
            <person name="Munsterkotter M."/>
            <person name="Haase D."/>
            <person name="Oesterheld M."/>
            <person name="Mewes H.W."/>
            <person name="Mauceli E.W."/>
            <person name="DeCaprio D."/>
            <person name="Wade C.M."/>
            <person name="Butler J."/>
            <person name="Young S."/>
            <person name="Jaffe D.B."/>
            <person name="Calvo S."/>
            <person name="Nusbaum C."/>
            <person name="Galagan J."/>
            <person name="Birren B.W."/>
        </authorList>
    </citation>
    <scope>NUCLEOTIDE SEQUENCE [LARGE SCALE GENOMIC DNA]</scope>
    <source>
        <strain evidence="3">DSM 14603 / FGSC 9021 / UM521</strain>
    </source>
</reference>
<dbReference type="RefSeq" id="XP_011390440.1">
    <property type="nucleotide sequence ID" value="XM_011392138.1"/>
</dbReference>
<evidence type="ECO:0000313" key="2">
    <source>
        <dbReference type="EMBL" id="KIS67927.1"/>
    </source>
</evidence>
<dbReference type="EMBL" id="CM003150">
    <property type="protein sequence ID" value="KIS67927.1"/>
    <property type="molecule type" value="Genomic_DNA"/>
</dbReference>
<protein>
    <submittedName>
        <fullName evidence="2">Uncharacterized protein</fullName>
    </submittedName>
</protein>
<organism evidence="2 3">
    <name type="scientific">Mycosarcoma maydis</name>
    <name type="common">Corn smut fungus</name>
    <name type="synonym">Ustilago maydis</name>
    <dbReference type="NCBI Taxonomy" id="5270"/>
    <lineage>
        <taxon>Eukaryota</taxon>
        <taxon>Fungi</taxon>
        <taxon>Dikarya</taxon>
        <taxon>Basidiomycota</taxon>
        <taxon>Ustilaginomycotina</taxon>
        <taxon>Ustilaginomycetes</taxon>
        <taxon>Ustilaginales</taxon>
        <taxon>Ustilaginaceae</taxon>
        <taxon>Mycosarcoma</taxon>
    </lineage>
</organism>
<keyword evidence="3" id="KW-1185">Reference proteome</keyword>
<feature type="region of interest" description="Disordered" evidence="1">
    <location>
        <begin position="489"/>
        <end position="542"/>
    </location>
</feature>
<dbReference type="OrthoDB" id="2555749at2759"/>
<dbReference type="KEGG" id="uma:UMAG_03978"/>
<dbReference type="Proteomes" id="UP000000561">
    <property type="component" value="Chromosome 11"/>
</dbReference>
<dbReference type="InParanoid" id="A0A0D1C293"/>
<feature type="compositionally biased region" description="Basic and acidic residues" evidence="1">
    <location>
        <begin position="511"/>
        <end position="527"/>
    </location>
</feature>
<feature type="compositionally biased region" description="Basic and acidic residues" evidence="1">
    <location>
        <begin position="352"/>
        <end position="362"/>
    </location>
</feature>
<name>A0A0D1C293_MYCMD</name>
<evidence type="ECO:0000313" key="3">
    <source>
        <dbReference type="Proteomes" id="UP000000561"/>
    </source>
</evidence>
<feature type="region of interest" description="Disordered" evidence="1">
    <location>
        <begin position="352"/>
        <end position="383"/>
    </location>
</feature>
<accession>A0A0D1C293</accession>
<feature type="region of interest" description="Disordered" evidence="1">
    <location>
        <begin position="82"/>
        <end position="103"/>
    </location>
</feature>
<sequence length="542" mass="60032">MSGWATSFGYCAADRFPYSDNEDEVNEVPLEQTLAAHSNDDESVAFTETPFTIAARNAQMRKARQHGPSLDREVDVSTLGLTRDNHPPAVPEDAVTDSFDDNAGKRRDPFATIVETSQPLLAHDKLRSVVTTEASFKSPEVIVVSSDSDEIEASSTKSMYGSTDTRLGDTWFESATCEYEKTEGERALQQLFDRNRDFYESLDREMAHREARTCRSEASSSSVRMESMVPDASTSYETSSWAPTRSVYSHEVYSAATPLNHAPSDSMNARQANYEPHRADMSAPAPFMYDAEGHLFQYPPVQIGPTSHHPVHYYPNHESVPAAMESSQAWTQTPSGPYAPAFELAHLPSRNDYLHRSHEPGHHAQYQHNWSHHPSTSSAANDERAKLATFRRPVSPRRAQEDRAKADLVYKALRGASKRARTKASSQSKPSSKGKEPEWSTLKASRVEPDGTLSLTAALRRPLPATRLVQASRGGSRLSLPLYRSLGSTADDRRRAETHLLGSTSRVKRAQHSDKGTTKSASDDLERLGSLPTIASRPSRAE</sequence>
<dbReference type="eggNOG" id="ENOG502RDS7">
    <property type="taxonomic scope" value="Eukaryota"/>
</dbReference>
<feature type="compositionally biased region" description="Polar residues" evidence="1">
    <location>
        <begin position="366"/>
        <end position="380"/>
    </location>
</feature>